<dbReference type="Pfam" id="PF01397">
    <property type="entry name" value="Terpene_synth"/>
    <property type="match status" value="2"/>
</dbReference>
<dbReference type="InterPro" id="IPR044814">
    <property type="entry name" value="Terpene_cyclase_plant_C1"/>
</dbReference>
<evidence type="ECO:0000256" key="2">
    <source>
        <dbReference type="ARBA" id="ARBA00022723"/>
    </source>
</evidence>
<feature type="domain" description="Terpene synthase metal-binding" evidence="6">
    <location>
        <begin position="258"/>
        <end position="492"/>
    </location>
</feature>
<evidence type="ECO:0000256" key="4">
    <source>
        <dbReference type="ARBA" id="ARBA00023239"/>
    </source>
</evidence>
<feature type="domain" description="Terpene synthase N-terminal" evidence="5">
    <location>
        <begin position="517"/>
        <end position="683"/>
    </location>
</feature>
<dbReference type="Gene3D" id="1.50.10.130">
    <property type="entry name" value="Terpene synthase, N-terminal domain"/>
    <property type="match status" value="2"/>
</dbReference>
<dbReference type="InterPro" id="IPR001906">
    <property type="entry name" value="Terpene_synth_N"/>
</dbReference>
<comment type="caution">
    <text evidence="7">The sequence shown here is derived from an EMBL/GenBank/DDBJ whole genome shotgun (WGS) entry which is preliminary data.</text>
</comment>
<reference evidence="7 8" key="1">
    <citation type="submission" date="2019-05" db="EMBL/GenBank/DDBJ databases">
        <title>Mikania micrantha, genome provides insights into the molecular mechanism of rapid growth.</title>
        <authorList>
            <person name="Liu B."/>
        </authorList>
    </citation>
    <scope>NUCLEOTIDE SEQUENCE [LARGE SCALE GENOMIC DNA]</scope>
    <source>
        <strain evidence="7">NLD-2019</strain>
        <tissue evidence="7">Leaf</tissue>
    </source>
</reference>
<dbReference type="GO" id="GO:0034005">
    <property type="term" value="F:germacrene-A synthase activity"/>
    <property type="evidence" value="ECO:0007669"/>
    <property type="project" value="UniProtKB-ARBA"/>
</dbReference>
<evidence type="ECO:0000256" key="3">
    <source>
        <dbReference type="ARBA" id="ARBA00022842"/>
    </source>
</evidence>
<dbReference type="InterPro" id="IPR005630">
    <property type="entry name" value="Terpene_synthase_metal-bd"/>
</dbReference>
<dbReference type="GO" id="GO:0016102">
    <property type="term" value="P:diterpenoid biosynthetic process"/>
    <property type="evidence" value="ECO:0007669"/>
    <property type="project" value="InterPro"/>
</dbReference>
<evidence type="ECO:0000313" key="7">
    <source>
        <dbReference type="EMBL" id="KAD3338020.1"/>
    </source>
</evidence>
<dbReference type="CDD" id="cd00684">
    <property type="entry name" value="Terpene_cyclase_plant_C1"/>
    <property type="match status" value="2"/>
</dbReference>
<feature type="domain" description="Terpene synthase metal-binding" evidence="6">
    <location>
        <begin position="745"/>
        <end position="979"/>
    </location>
</feature>
<accession>A0A5N6MBT7</accession>
<dbReference type="InterPro" id="IPR034741">
    <property type="entry name" value="Terpene_cyclase-like_1_C"/>
</dbReference>
<dbReference type="InterPro" id="IPR036965">
    <property type="entry name" value="Terpene_synth_N_sf"/>
</dbReference>
<evidence type="ECO:0000259" key="6">
    <source>
        <dbReference type="Pfam" id="PF03936"/>
    </source>
</evidence>
<dbReference type="SUPFAM" id="SSF48576">
    <property type="entry name" value="Terpenoid synthases"/>
    <property type="match status" value="2"/>
</dbReference>
<evidence type="ECO:0000256" key="1">
    <source>
        <dbReference type="ARBA" id="ARBA00001946"/>
    </source>
</evidence>
<keyword evidence="2" id="KW-0479">Metal-binding</keyword>
<gene>
    <name evidence="7" type="ORF">E3N88_33541</name>
</gene>
<protein>
    <submittedName>
        <fullName evidence="7">Uncharacterized protein</fullName>
    </submittedName>
</protein>
<dbReference type="FunFam" id="1.10.600.10:FF:000007">
    <property type="entry name" value="Isoprene synthase, chloroplastic"/>
    <property type="match status" value="2"/>
</dbReference>
<name>A0A5N6MBT7_9ASTR</name>
<dbReference type="InterPro" id="IPR008949">
    <property type="entry name" value="Isoprenoid_synthase_dom_sf"/>
</dbReference>
<dbReference type="GO" id="GO:0046246">
    <property type="term" value="P:terpene biosynthetic process"/>
    <property type="evidence" value="ECO:0007669"/>
    <property type="project" value="UniProtKB-ARBA"/>
</dbReference>
<feature type="domain" description="Terpene synthase N-terminal" evidence="5">
    <location>
        <begin position="19"/>
        <end position="196"/>
    </location>
</feature>
<dbReference type="SUPFAM" id="SSF48239">
    <property type="entry name" value="Terpenoid cyclases/Protein prenyltransferases"/>
    <property type="match status" value="2"/>
</dbReference>
<dbReference type="EMBL" id="SZYD01000016">
    <property type="protein sequence ID" value="KAD3338020.1"/>
    <property type="molecule type" value="Genomic_DNA"/>
</dbReference>
<dbReference type="Proteomes" id="UP000326396">
    <property type="component" value="Linkage Group LG6"/>
</dbReference>
<dbReference type="Pfam" id="PF03936">
    <property type="entry name" value="Terpene_synth_C"/>
    <property type="match status" value="2"/>
</dbReference>
<sequence length="1036" mass="122282">MEVEQNAIIRPSSNFHPSVWGDQFLNYDEQEDQSTVEKIIESLKEEIRKEIEAALDDDTKHVDLLKLVNDIQRLGIAYCFEQEIEQALQHIYTTYGDNWNHGYDFLWFRLLRQQGFYVSCDIFDKYKDNMGSFKESLTSDVEGMLELYEATYMRVRGEVVLDDALVFTKIELQKVTKDPPSWNCALSLSKHIEEALERPIRKRLPRLDSLRYIPFYEQQDSHNISLLRLAKLEFNRLQSLHKKELSQLSKWWKAFDPPKNIHYTRDRLVELYFWILGVYFEPQYSRSRIFLTKVITLTSTFDDTYDIYGTYEELKIFTDAIQRWTITCIDALPDYMKLTYKILMDCYGEMEEIMASEGKAYQVGYAKETMKEILRYYMIEARWLHEGYAPTLEEHESVSLITAGYKMLATACFVSMGETATEEAFKWALSFPPLIKASCVISRIMDDVIGHKEEQTRKHVISTVECYMMEHGVKEEYVYDLYKQRVEDAWKDINYELLTCKDVPMDLKTRVLNLSRQEDQSTVEKIIESLKEEIRKEIGAALDDETKHVDLLKLVNDIQRLGIAYCFEQEIEQALQHIYTTYGDNWNQGYDFLWFRLLRQQGFYVSCDIFDKYKDNMGSFKESLTSDVEGMLELYEATYMRVRGEVVLDDALVFTKIELQKVTKDPPSWNCALSLSKHIEEALERPIRKRLPRLDSLRYIPFYEQQDSHNISLLRLAKLEFNRLQSLHKKELSQLSKWWKAFDPPKNIHYTRDRLVELYFWILGVYFEPQYSRSRIFLTKVITLTSTFDDTYDIYGTYEELKIFTDAIQRWTITCIDALPDYMKLTYKILMDCYGEMEEIMASEGKAYQVGYAKETMKEILRYYMIEARWLHEGYAPTLEEHESVSLITAGYKMLATACFVSMGETATEEAFKWALSFPPLIKASCVISRIMDDVIGHKEEQTRKHVISTVECYMMEHGVKEEYVYDLYKQRVEDAWKDINYELLTCKDVPMDLKTRVLNLSRVIEVLYKYDDNLKNVGEELKDNIKSCFVNAMSV</sequence>
<proteinExistence type="predicted"/>
<dbReference type="InterPro" id="IPR050148">
    <property type="entry name" value="Terpene_synthase-like"/>
</dbReference>
<dbReference type="AlphaFoldDB" id="A0A5N6MBT7"/>
<keyword evidence="4" id="KW-0456">Lyase</keyword>
<dbReference type="PANTHER" id="PTHR31225:SF196">
    <property type="entry name" value="TERPENOID CYCLASES_PROTEIN PRENYLTRANSFERASE ALPHA-ALPHA TOROID-RELATED"/>
    <property type="match status" value="1"/>
</dbReference>
<dbReference type="SFLD" id="SFLDS00005">
    <property type="entry name" value="Isoprenoid_Synthase_Type_I"/>
    <property type="match status" value="2"/>
</dbReference>
<organism evidence="7 8">
    <name type="scientific">Mikania micrantha</name>
    <name type="common">bitter vine</name>
    <dbReference type="NCBI Taxonomy" id="192012"/>
    <lineage>
        <taxon>Eukaryota</taxon>
        <taxon>Viridiplantae</taxon>
        <taxon>Streptophyta</taxon>
        <taxon>Embryophyta</taxon>
        <taxon>Tracheophyta</taxon>
        <taxon>Spermatophyta</taxon>
        <taxon>Magnoliopsida</taxon>
        <taxon>eudicotyledons</taxon>
        <taxon>Gunneridae</taxon>
        <taxon>Pentapetalae</taxon>
        <taxon>asterids</taxon>
        <taxon>campanulids</taxon>
        <taxon>Asterales</taxon>
        <taxon>Asteraceae</taxon>
        <taxon>Asteroideae</taxon>
        <taxon>Heliantheae alliance</taxon>
        <taxon>Eupatorieae</taxon>
        <taxon>Mikania</taxon>
    </lineage>
</organism>
<dbReference type="GO" id="GO:0000287">
    <property type="term" value="F:magnesium ion binding"/>
    <property type="evidence" value="ECO:0007669"/>
    <property type="project" value="InterPro"/>
</dbReference>
<keyword evidence="3" id="KW-0460">Magnesium</keyword>
<dbReference type="PANTHER" id="PTHR31225">
    <property type="entry name" value="OS04G0344100 PROTEIN-RELATED"/>
    <property type="match status" value="1"/>
</dbReference>
<evidence type="ECO:0000259" key="5">
    <source>
        <dbReference type="Pfam" id="PF01397"/>
    </source>
</evidence>
<evidence type="ECO:0000313" key="8">
    <source>
        <dbReference type="Proteomes" id="UP000326396"/>
    </source>
</evidence>
<dbReference type="Gene3D" id="1.10.600.10">
    <property type="entry name" value="Farnesyl Diphosphate Synthase"/>
    <property type="match status" value="2"/>
</dbReference>
<keyword evidence="8" id="KW-1185">Reference proteome</keyword>
<dbReference type="InterPro" id="IPR008930">
    <property type="entry name" value="Terpenoid_cyclase/PrenylTrfase"/>
</dbReference>
<dbReference type="SFLD" id="SFLDG01019">
    <property type="entry name" value="Terpene_Cyclase_Like_1_C_Termi"/>
    <property type="match status" value="2"/>
</dbReference>
<dbReference type="OrthoDB" id="1747480at2759"/>
<dbReference type="SFLD" id="SFLDG01014">
    <property type="entry name" value="Terpene_Cyclase_Like_1_N-term"/>
    <property type="match status" value="2"/>
</dbReference>
<comment type="cofactor">
    <cofactor evidence="1">
        <name>Mg(2+)</name>
        <dbReference type="ChEBI" id="CHEBI:18420"/>
    </cofactor>
</comment>
<dbReference type="FunFam" id="1.50.10.130:FF:000001">
    <property type="entry name" value="Isoprene synthase, chloroplastic"/>
    <property type="match status" value="2"/>
</dbReference>